<dbReference type="OrthoDB" id="9834149at2"/>
<name>A0A1E7ZBJ4_9ALTE</name>
<feature type="compositionally biased region" description="Polar residues" evidence="1">
    <location>
        <begin position="132"/>
        <end position="150"/>
    </location>
</feature>
<evidence type="ECO:0000256" key="1">
    <source>
        <dbReference type="SAM" id="MobiDB-lite"/>
    </source>
</evidence>
<dbReference type="EMBL" id="MDHN01000021">
    <property type="protein sequence ID" value="OFC70831.1"/>
    <property type="molecule type" value="Genomic_DNA"/>
</dbReference>
<keyword evidence="3" id="KW-1185">Reference proteome</keyword>
<dbReference type="STRING" id="1656094.BFC18_10265"/>
<feature type="compositionally biased region" description="Polar residues" evidence="1">
    <location>
        <begin position="101"/>
        <end position="111"/>
    </location>
</feature>
<sequence length="150" mass="15986">MEISSFNSAMQSTSINNLTGTNGINRQPPPPPPQDELSEFMGESGDSEEVKAFMESIMEMEASGEFDAATLAASAPASMQAFAEKNGVDLAEFLQQKHEQFQSMKSNTSQPPMRPAEAPADTYANTEKMGAASSQLSDQLTASIGINTQA</sequence>
<dbReference type="RefSeq" id="WP_070125223.1">
    <property type="nucleotide sequence ID" value="NZ_MDHN01000021.1"/>
</dbReference>
<comment type="caution">
    <text evidence="2">The sequence shown here is derived from an EMBL/GenBank/DDBJ whole genome shotgun (WGS) entry which is preliminary data.</text>
</comment>
<reference evidence="2 3" key="1">
    <citation type="submission" date="2016-08" db="EMBL/GenBank/DDBJ databases">
        <authorList>
            <person name="Seilhamer J.J."/>
        </authorList>
    </citation>
    <scope>NUCLEOTIDE SEQUENCE [LARGE SCALE GENOMIC DNA]</scope>
    <source>
        <strain evidence="2 3">KCTC 42603</strain>
    </source>
</reference>
<dbReference type="Proteomes" id="UP000175691">
    <property type="component" value="Unassembled WGS sequence"/>
</dbReference>
<organism evidence="2 3">
    <name type="scientific">Alteromonas confluentis</name>
    <dbReference type="NCBI Taxonomy" id="1656094"/>
    <lineage>
        <taxon>Bacteria</taxon>
        <taxon>Pseudomonadati</taxon>
        <taxon>Pseudomonadota</taxon>
        <taxon>Gammaproteobacteria</taxon>
        <taxon>Alteromonadales</taxon>
        <taxon>Alteromonadaceae</taxon>
        <taxon>Alteromonas/Salinimonas group</taxon>
        <taxon>Alteromonas</taxon>
    </lineage>
</organism>
<feature type="compositionally biased region" description="Polar residues" evidence="1">
    <location>
        <begin position="1"/>
        <end position="25"/>
    </location>
</feature>
<feature type="region of interest" description="Disordered" evidence="1">
    <location>
        <begin position="1"/>
        <end position="48"/>
    </location>
</feature>
<feature type="region of interest" description="Disordered" evidence="1">
    <location>
        <begin position="98"/>
        <end position="150"/>
    </location>
</feature>
<evidence type="ECO:0000313" key="2">
    <source>
        <dbReference type="EMBL" id="OFC70831.1"/>
    </source>
</evidence>
<proteinExistence type="predicted"/>
<gene>
    <name evidence="2" type="ORF">BFC18_10265</name>
</gene>
<protein>
    <submittedName>
        <fullName evidence="2">Uncharacterized protein</fullName>
    </submittedName>
</protein>
<dbReference type="AlphaFoldDB" id="A0A1E7ZBJ4"/>
<evidence type="ECO:0000313" key="3">
    <source>
        <dbReference type="Proteomes" id="UP000175691"/>
    </source>
</evidence>
<accession>A0A1E7ZBJ4</accession>